<dbReference type="EMBL" id="JBAPLV010000017">
    <property type="protein sequence ID" value="MEI4279857.1"/>
    <property type="molecule type" value="Genomic_DNA"/>
</dbReference>
<proteinExistence type="predicted"/>
<dbReference type="Pfam" id="PF03372">
    <property type="entry name" value="Exo_endo_phos"/>
    <property type="match status" value="1"/>
</dbReference>
<keyword evidence="2" id="KW-0540">Nuclease</keyword>
<keyword evidence="2" id="KW-0255">Endonuclease</keyword>
<keyword evidence="2" id="KW-0378">Hydrolase</keyword>
<feature type="domain" description="Endonuclease/exonuclease/phosphatase" evidence="1">
    <location>
        <begin position="109"/>
        <end position="316"/>
    </location>
</feature>
<evidence type="ECO:0000259" key="1">
    <source>
        <dbReference type="Pfam" id="PF03372"/>
    </source>
</evidence>
<gene>
    <name evidence="2" type="ORF">UXQ13_15405</name>
</gene>
<protein>
    <submittedName>
        <fullName evidence="2">Endonuclease/exonuclease/phosphatase family protein</fullName>
    </submittedName>
</protein>
<keyword evidence="3" id="KW-1185">Reference proteome</keyword>
<evidence type="ECO:0000313" key="2">
    <source>
        <dbReference type="EMBL" id="MEI4279857.1"/>
    </source>
</evidence>
<accession>A0ABU8E895</accession>
<name>A0ABU8E895_9ACTN</name>
<sequence>MNNPLWSIMVPVEPVRRDLLPLAVATPWAVCAALRVTGYERGWPLVPAMSFVPYAAASSVLPLALAVARRSPAATLLSATAAGVLAGVTLARARVSPVRTDGARVRIVSANLLHGRADPAAVVELVRSLDADVLCLVELTPTADERLRAAGLRDLLPTEHVRGHRPGAPPAAGGAVWTRLEVLDRGGAPGRFEQPVVRLAVPGGPDLEVTAVHTDPPMSVGRTARWEREMAALPSTGDDVLRVLAGDFNATRDHGAFRRLLARGYADAATRAGQGLVHTWTPETRPQPRLTIDHVLADRRIGVASFTVHDLPGSDHRAVAAELVLPAR</sequence>
<evidence type="ECO:0000313" key="3">
    <source>
        <dbReference type="Proteomes" id="UP001373496"/>
    </source>
</evidence>
<dbReference type="SUPFAM" id="SSF56219">
    <property type="entry name" value="DNase I-like"/>
    <property type="match status" value="1"/>
</dbReference>
<dbReference type="Proteomes" id="UP001373496">
    <property type="component" value="Unassembled WGS sequence"/>
</dbReference>
<comment type="caution">
    <text evidence="2">The sequence shown here is derived from an EMBL/GenBank/DDBJ whole genome shotgun (WGS) entry which is preliminary data.</text>
</comment>
<dbReference type="RefSeq" id="WP_225233756.1">
    <property type="nucleotide sequence ID" value="NZ_JBAPLV010000017.1"/>
</dbReference>
<organism evidence="2 3">
    <name type="scientific">Klenkia terrae</name>
    <dbReference type="NCBI Taxonomy" id="1052259"/>
    <lineage>
        <taxon>Bacteria</taxon>
        <taxon>Bacillati</taxon>
        <taxon>Actinomycetota</taxon>
        <taxon>Actinomycetes</taxon>
        <taxon>Geodermatophilales</taxon>
        <taxon>Geodermatophilaceae</taxon>
        <taxon>Klenkia</taxon>
    </lineage>
</organism>
<dbReference type="InterPro" id="IPR036691">
    <property type="entry name" value="Endo/exonu/phosph_ase_sf"/>
</dbReference>
<dbReference type="GO" id="GO:0004519">
    <property type="term" value="F:endonuclease activity"/>
    <property type="evidence" value="ECO:0007669"/>
    <property type="project" value="UniProtKB-KW"/>
</dbReference>
<reference evidence="2 3" key="1">
    <citation type="submission" date="2024-03" db="EMBL/GenBank/DDBJ databases">
        <title>Draft genome sequence of Klenkia terrae.</title>
        <authorList>
            <person name="Duangmal K."/>
            <person name="Chantavorakit T."/>
        </authorList>
    </citation>
    <scope>NUCLEOTIDE SEQUENCE [LARGE SCALE GENOMIC DNA]</scope>
    <source>
        <strain evidence="2 3">JCM 17786</strain>
    </source>
</reference>
<dbReference type="InterPro" id="IPR005135">
    <property type="entry name" value="Endo/exonuclease/phosphatase"/>
</dbReference>
<dbReference type="Gene3D" id="3.60.10.10">
    <property type="entry name" value="Endonuclease/exonuclease/phosphatase"/>
    <property type="match status" value="1"/>
</dbReference>